<keyword evidence="11" id="KW-0186">Copper</keyword>
<dbReference type="Pfam" id="PF07731">
    <property type="entry name" value="Cu-oxidase_2"/>
    <property type="match status" value="1"/>
</dbReference>
<dbReference type="SUPFAM" id="SSF49503">
    <property type="entry name" value="Cupredoxins"/>
    <property type="match status" value="3"/>
</dbReference>
<keyword evidence="9" id="KW-0677">Repeat</keyword>
<evidence type="ECO:0000256" key="13">
    <source>
        <dbReference type="ARBA" id="ARBA00048908"/>
    </source>
</evidence>
<keyword evidence="12" id="KW-0325">Glycoprotein</keyword>
<dbReference type="InterPro" id="IPR017760">
    <property type="entry name" value="L-ascorbate_oxidase_pln"/>
</dbReference>
<name>A0A8K0GYB0_9ROSA</name>
<comment type="similarity">
    <text evidence="3">Belongs to the multicopper oxidase family.</text>
</comment>
<dbReference type="GO" id="GO:0009506">
    <property type="term" value="C:plasmodesma"/>
    <property type="evidence" value="ECO:0007669"/>
    <property type="project" value="TreeGrafter"/>
</dbReference>
<dbReference type="InterPro" id="IPR011706">
    <property type="entry name" value="Cu-oxidase_C"/>
</dbReference>
<dbReference type="EC" id="1.10.3.3" evidence="5"/>
<accession>A0A8K0GYB0</accession>
<evidence type="ECO:0000256" key="2">
    <source>
        <dbReference type="ARBA" id="ARBA00004613"/>
    </source>
</evidence>
<evidence type="ECO:0000256" key="12">
    <source>
        <dbReference type="ARBA" id="ARBA00023180"/>
    </source>
</evidence>
<feature type="domain" description="Plastocyanin-like" evidence="16">
    <location>
        <begin position="124"/>
        <end position="237"/>
    </location>
</feature>
<reference evidence="17" key="1">
    <citation type="submission" date="2020-03" db="EMBL/GenBank/DDBJ databases">
        <title>A high-quality chromosome-level genome assembly of a woody plant with both climbing and erect habits, Rhamnella rubrinervis.</title>
        <authorList>
            <person name="Lu Z."/>
            <person name="Yang Y."/>
            <person name="Zhu X."/>
            <person name="Sun Y."/>
        </authorList>
    </citation>
    <scope>NUCLEOTIDE SEQUENCE</scope>
    <source>
        <strain evidence="17">BYM</strain>
        <tissue evidence="17">Leaf</tissue>
    </source>
</reference>
<evidence type="ECO:0000259" key="14">
    <source>
        <dbReference type="Pfam" id="PF00394"/>
    </source>
</evidence>
<evidence type="ECO:0000256" key="1">
    <source>
        <dbReference type="ARBA" id="ARBA00001935"/>
    </source>
</evidence>
<dbReference type="InterPro" id="IPR001117">
    <property type="entry name" value="Cu-oxidase_2nd"/>
</dbReference>
<dbReference type="Pfam" id="PF00394">
    <property type="entry name" value="Cu-oxidase"/>
    <property type="match status" value="1"/>
</dbReference>
<organism evidence="17 18">
    <name type="scientific">Rhamnella rubrinervis</name>
    <dbReference type="NCBI Taxonomy" id="2594499"/>
    <lineage>
        <taxon>Eukaryota</taxon>
        <taxon>Viridiplantae</taxon>
        <taxon>Streptophyta</taxon>
        <taxon>Embryophyta</taxon>
        <taxon>Tracheophyta</taxon>
        <taxon>Spermatophyta</taxon>
        <taxon>Magnoliopsida</taxon>
        <taxon>eudicotyledons</taxon>
        <taxon>Gunneridae</taxon>
        <taxon>Pentapetalae</taxon>
        <taxon>rosids</taxon>
        <taxon>fabids</taxon>
        <taxon>Rosales</taxon>
        <taxon>Rhamnaceae</taxon>
        <taxon>rhamnoid group</taxon>
        <taxon>Rhamneae</taxon>
        <taxon>Rhamnella</taxon>
    </lineage>
</organism>
<evidence type="ECO:0000313" key="18">
    <source>
        <dbReference type="Proteomes" id="UP000796880"/>
    </source>
</evidence>
<dbReference type="InterPro" id="IPR002355">
    <property type="entry name" value="Cu_oxidase_Cu_BS"/>
</dbReference>
<dbReference type="GO" id="GO:0005576">
    <property type="term" value="C:extracellular region"/>
    <property type="evidence" value="ECO:0007669"/>
    <property type="project" value="UniProtKB-SubCell"/>
</dbReference>
<protein>
    <recommendedName>
        <fullName evidence="6">L-ascorbate oxidase</fullName>
        <ecNumber evidence="5">1.10.3.3</ecNumber>
    </recommendedName>
</protein>
<dbReference type="GO" id="GO:0008447">
    <property type="term" value="F:L-ascorbate oxidase activity"/>
    <property type="evidence" value="ECO:0007669"/>
    <property type="project" value="UniProtKB-EC"/>
</dbReference>
<keyword evidence="8" id="KW-0479">Metal-binding</keyword>
<dbReference type="PROSITE" id="PS00079">
    <property type="entry name" value="MULTICOPPER_OXIDASE1"/>
    <property type="match status" value="1"/>
</dbReference>
<dbReference type="Pfam" id="PF07732">
    <property type="entry name" value="Cu-oxidase_3"/>
    <property type="match status" value="1"/>
</dbReference>
<gene>
    <name evidence="17" type="ORF">FNV43_RR15359</name>
</gene>
<dbReference type="Gene3D" id="2.60.40.420">
    <property type="entry name" value="Cupredoxins - blue copper proteins"/>
    <property type="match status" value="3"/>
</dbReference>
<evidence type="ECO:0000259" key="15">
    <source>
        <dbReference type="Pfam" id="PF07731"/>
    </source>
</evidence>
<dbReference type="InterPro" id="IPR011707">
    <property type="entry name" value="Cu-oxidase-like_N"/>
</dbReference>
<dbReference type="PANTHER" id="PTHR11709">
    <property type="entry name" value="MULTI-COPPER OXIDASE"/>
    <property type="match status" value="1"/>
</dbReference>
<sequence length="666" mass="75671">MVVRDDQGYLLYLTLNMIKYVSLFVAEVESLRWATEYTKQCGWRRLEWETDAKEVEKVGWKVNWRIRNNNMVVNAVAKLSLSINRASVFDEFSLDLIPPCNMGKILAEKVNVALEMKKHYKLEVEYMFRAPDCIERPVLAVNGQFPAPTIRARRGDTMVIKVTNRLYTDEVSIHWHGIRQRGTPWADGTSSIAQCPIRPGESFVYRFKVDKPGTFIYHGHHGLHRTDGLYGFLIVEVAEGEKEPFHYDGEFNLLLSDWWHRPAHEQQIMLSAKPFRWVGEPQTLLINGRGQYNCTLAPGYATSNSSYPPCNFKGHEQCAPTILNVLPNKTYRIRVVSVTGLGSENLIIANHTMTVVEADGNYVEPFTVDNLDVHTGESYSVLISTNQNPNENYWVSVGVIARPFIIPPGLTILNYLPNSAWKLPISQPPLHPRWDDLEHNKNFTKSIFALKGTPKPPRKAHRRIVLLITDHLVDGYTKWAVNKVSLVLPSTPYLGAIKYGLKHAFDQRPPPENFANDYDIMRPAYGNATFGNGVYVLDFNTTVDLILQNANAMDNFSGSHPWHFHGHDFWVVGHGEGKFSEKDVKKLNLKNPPLKNTEVVFSNGWTALRFVADNPGVWLFHCHLEHHLIMGMGVVFSVGVDRLPELPPEGLACGLTAEFLMRHKHT</sequence>
<evidence type="ECO:0000256" key="5">
    <source>
        <dbReference type="ARBA" id="ARBA00012301"/>
    </source>
</evidence>
<evidence type="ECO:0000259" key="16">
    <source>
        <dbReference type="Pfam" id="PF07732"/>
    </source>
</evidence>
<dbReference type="Proteomes" id="UP000796880">
    <property type="component" value="Unassembled WGS sequence"/>
</dbReference>
<evidence type="ECO:0000256" key="4">
    <source>
        <dbReference type="ARBA" id="ARBA00011473"/>
    </source>
</evidence>
<dbReference type="InterPro" id="IPR008972">
    <property type="entry name" value="Cupredoxin"/>
</dbReference>
<comment type="caution">
    <text evidence="17">The sequence shown here is derived from an EMBL/GenBank/DDBJ whole genome shotgun (WGS) entry which is preliminary data.</text>
</comment>
<evidence type="ECO:0000256" key="6">
    <source>
        <dbReference type="ARBA" id="ARBA00022095"/>
    </source>
</evidence>
<evidence type="ECO:0000256" key="9">
    <source>
        <dbReference type="ARBA" id="ARBA00022737"/>
    </source>
</evidence>
<dbReference type="OrthoDB" id="1436421at2759"/>
<feature type="domain" description="Plastocyanin-like" evidence="15">
    <location>
        <begin position="529"/>
        <end position="639"/>
    </location>
</feature>
<keyword evidence="18" id="KW-1185">Reference proteome</keyword>
<comment type="cofactor">
    <cofactor evidence="1">
        <name>Cu cation</name>
        <dbReference type="ChEBI" id="CHEBI:23378"/>
    </cofactor>
</comment>
<dbReference type="PROSITE" id="PS00080">
    <property type="entry name" value="MULTICOPPER_OXIDASE2"/>
    <property type="match status" value="1"/>
</dbReference>
<dbReference type="NCBIfam" id="TIGR03388">
    <property type="entry name" value="ascorbase"/>
    <property type="match status" value="1"/>
</dbReference>
<dbReference type="AlphaFoldDB" id="A0A8K0GYB0"/>
<dbReference type="InterPro" id="IPR045087">
    <property type="entry name" value="Cu-oxidase_fam"/>
</dbReference>
<dbReference type="PANTHER" id="PTHR11709:SF394">
    <property type="entry name" value="FI03373P-RELATED"/>
    <property type="match status" value="1"/>
</dbReference>
<dbReference type="GO" id="GO:0005507">
    <property type="term" value="F:copper ion binding"/>
    <property type="evidence" value="ECO:0007669"/>
    <property type="project" value="InterPro"/>
</dbReference>
<evidence type="ECO:0000313" key="17">
    <source>
        <dbReference type="EMBL" id="KAF3441445.1"/>
    </source>
</evidence>
<keyword evidence="10" id="KW-0560">Oxidoreductase</keyword>
<evidence type="ECO:0000256" key="7">
    <source>
        <dbReference type="ARBA" id="ARBA00022525"/>
    </source>
</evidence>
<evidence type="ECO:0000256" key="10">
    <source>
        <dbReference type="ARBA" id="ARBA00023002"/>
    </source>
</evidence>
<dbReference type="EMBL" id="VOIH02000007">
    <property type="protein sequence ID" value="KAF3441445.1"/>
    <property type="molecule type" value="Genomic_DNA"/>
</dbReference>
<comment type="catalytic activity">
    <reaction evidence="13">
        <text>4 L-ascorbate + O2 = 4 monodehydro-L-ascorbate radical + 2 H2O</text>
        <dbReference type="Rhea" id="RHEA:30243"/>
        <dbReference type="ChEBI" id="CHEBI:15377"/>
        <dbReference type="ChEBI" id="CHEBI:15379"/>
        <dbReference type="ChEBI" id="CHEBI:38290"/>
        <dbReference type="ChEBI" id="CHEBI:59513"/>
        <dbReference type="EC" id="1.10.3.3"/>
    </reaction>
</comment>
<feature type="domain" description="Plastocyanin-like" evidence="14">
    <location>
        <begin position="251"/>
        <end position="415"/>
    </location>
</feature>
<comment type="subcellular location">
    <subcellularLocation>
        <location evidence="2">Secreted</location>
    </subcellularLocation>
</comment>
<dbReference type="InterPro" id="IPR033138">
    <property type="entry name" value="Cu_oxidase_CS"/>
</dbReference>
<evidence type="ECO:0000256" key="8">
    <source>
        <dbReference type="ARBA" id="ARBA00022723"/>
    </source>
</evidence>
<comment type="subunit">
    <text evidence="4">Dimer.</text>
</comment>
<keyword evidence="7" id="KW-0964">Secreted</keyword>
<evidence type="ECO:0000256" key="3">
    <source>
        <dbReference type="ARBA" id="ARBA00010609"/>
    </source>
</evidence>
<evidence type="ECO:0000256" key="11">
    <source>
        <dbReference type="ARBA" id="ARBA00023008"/>
    </source>
</evidence>
<proteinExistence type="inferred from homology"/>